<evidence type="ECO:0000313" key="2">
    <source>
        <dbReference type="EMBL" id="KAK2024217.1"/>
    </source>
</evidence>
<proteinExistence type="predicted"/>
<dbReference type="EMBL" id="MU842971">
    <property type="protein sequence ID" value="KAK2024217.1"/>
    <property type="molecule type" value="Genomic_DNA"/>
</dbReference>
<evidence type="ECO:0000313" key="3">
    <source>
        <dbReference type="Proteomes" id="UP001232148"/>
    </source>
</evidence>
<organism evidence="2 3">
    <name type="scientific">Colletotrichum zoysiae</name>
    <dbReference type="NCBI Taxonomy" id="1216348"/>
    <lineage>
        <taxon>Eukaryota</taxon>
        <taxon>Fungi</taxon>
        <taxon>Dikarya</taxon>
        <taxon>Ascomycota</taxon>
        <taxon>Pezizomycotina</taxon>
        <taxon>Sordariomycetes</taxon>
        <taxon>Hypocreomycetidae</taxon>
        <taxon>Glomerellales</taxon>
        <taxon>Glomerellaceae</taxon>
        <taxon>Colletotrichum</taxon>
        <taxon>Colletotrichum graminicola species complex</taxon>
    </lineage>
</organism>
<reference evidence="2" key="1">
    <citation type="submission" date="2021-06" db="EMBL/GenBank/DDBJ databases">
        <title>Comparative genomics, transcriptomics and evolutionary studies reveal genomic signatures of adaptation to plant cell wall in hemibiotrophic fungi.</title>
        <authorList>
            <consortium name="DOE Joint Genome Institute"/>
            <person name="Baroncelli R."/>
            <person name="Diaz J.F."/>
            <person name="Benocci T."/>
            <person name="Peng M."/>
            <person name="Battaglia E."/>
            <person name="Haridas S."/>
            <person name="Andreopoulos W."/>
            <person name="Labutti K."/>
            <person name="Pangilinan J."/>
            <person name="Floch G.L."/>
            <person name="Makela M.R."/>
            <person name="Henrissat B."/>
            <person name="Grigoriev I.V."/>
            <person name="Crouch J.A."/>
            <person name="De Vries R.P."/>
            <person name="Sukno S.A."/>
            <person name="Thon M.R."/>
        </authorList>
    </citation>
    <scope>NUCLEOTIDE SEQUENCE</scope>
    <source>
        <strain evidence="2">MAFF235873</strain>
    </source>
</reference>
<feature type="compositionally biased region" description="Polar residues" evidence="1">
    <location>
        <begin position="7"/>
        <end position="24"/>
    </location>
</feature>
<keyword evidence="3" id="KW-1185">Reference proteome</keyword>
<evidence type="ECO:0000256" key="1">
    <source>
        <dbReference type="SAM" id="MobiDB-lite"/>
    </source>
</evidence>
<dbReference type="Proteomes" id="UP001232148">
    <property type="component" value="Unassembled WGS sequence"/>
</dbReference>
<gene>
    <name evidence="2" type="ORF">LX32DRAFT_111777</name>
</gene>
<dbReference type="AlphaFoldDB" id="A0AAD9HA66"/>
<sequence>MLPASCPSFSLNPAGSPSFTSSPIGTHPPPLERRSVGRQAAWFGSAVRLKTLFLLPFSSATCQSFVVYTDVAVKRSVGLVASPRSSN</sequence>
<accession>A0AAD9HA66</accession>
<protein>
    <submittedName>
        <fullName evidence="2">Uncharacterized protein</fullName>
    </submittedName>
</protein>
<name>A0AAD9HA66_9PEZI</name>
<feature type="region of interest" description="Disordered" evidence="1">
    <location>
        <begin position="1"/>
        <end position="31"/>
    </location>
</feature>
<comment type="caution">
    <text evidence="2">The sequence shown here is derived from an EMBL/GenBank/DDBJ whole genome shotgun (WGS) entry which is preliminary data.</text>
</comment>